<evidence type="ECO:0000256" key="2">
    <source>
        <dbReference type="SAM" id="MobiDB-lite"/>
    </source>
</evidence>
<evidence type="ECO:0000313" key="5">
    <source>
        <dbReference type="Proteomes" id="UP000582487"/>
    </source>
</evidence>
<organism evidence="4 5">
    <name type="scientific">Mobiluncus mulieris</name>
    <dbReference type="NCBI Taxonomy" id="2052"/>
    <lineage>
        <taxon>Bacteria</taxon>
        <taxon>Bacillati</taxon>
        <taxon>Actinomycetota</taxon>
        <taxon>Actinomycetes</taxon>
        <taxon>Actinomycetales</taxon>
        <taxon>Actinomycetaceae</taxon>
        <taxon>Mobiluncus</taxon>
    </lineage>
</organism>
<keyword evidence="4" id="KW-0648">Protein biosynthesis</keyword>
<keyword evidence="3" id="KW-0812">Transmembrane</keyword>
<feature type="transmembrane region" description="Helical" evidence="3">
    <location>
        <begin position="275"/>
        <end position="293"/>
    </location>
</feature>
<feature type="region of interest" description="Disordered" evidence="2">
    <location>
        <begin position="1"/>
        <end position="68"/>
    </location>
</feature>
<gene>
    <name evidence="4" type="ORF">HHJ74_04195</name>
</gene>
<evidence type="ECO:0000313" key="4">
    <source>
        <dbReference type="EMBL" id="NMW92902.1"/>
    </source>
</evidence>
<proteinExistence type="predicted"/>
<evidence type="ECO:0000256" key="1">
    <source>
        <dbReference type="SAM" id="Coils"/>
    </source>
</evidence>
<protein>
    <submittedName>
        <fullName evidence="4">Translation initiation factor 2</fullName>
    </submittedName>
</protein>
<comment type="caution">
    <text evidence="4">The sequence shown here is derived from an EMBL/GenBank/DDBJ whole genome shotgun (WGS) entry which is preliminary data.</text>
</comment>
<dbReference type="Proteomes" id="UP000582487">
    <property type="component" value="Unassembled WGS sequence"/>
</dbReference>
<feature type="coiled-coil region" evidence="1">
    <location>
        <begin position="194"/>
        <end position="240"/>
    </location>
</feature>
<sequence>MSPATRPGGGATAVSRQPEPSQDVVDLLETEARPRAGQIVHPQTQNPAFAGESAPQSPGSKPQPDLAKNGFALQRPEIPAQNPVYPGMQGIPPTPGVSGMGRYPAMPGMPGMPGMPMPGMPGMMGRPGAPGMPMPGMPGMPGMPMPGMPGMMGRPGFPPAGPYGWGRPRAPYGYGMPMPLRGAWGAQQTRSSRREALENIEARQIQELKEAEEASHQAEIEALKSQAERFGSELSDEEIEDIDWDEFEETFTERLIRKSGRWGETILMVGQAARWALVVLVTVLVVVLLIFALDRSASQKSASGFSPQVFAAVGETFPVEKLLYISKNPEYQHFSIYHTGGV</sequence>
<dbReference type="GO" id="GO:0003743">
    <property type="term" value="F:translation initiation factor activity"/>
    <property type="evidence" value="ECO:0007669"/>
    <property type="project" value="UniProtKB-KW"/>
</dbReference>
<dbReference type="EMBL" id="JABCUV010000003">
    <property type="protein sequence ID" value="NMW92902.1"/>
    <property type="molecule type" value="Genomic_DNA"/>
</dbReference>
<keyword evidence="3" id="KW-1133">Transmembrane helix</keyword>
<evidence type="ECO:0000256" key="3">
    <source>
        <dbReference type="SAM" id="Phobius"/>
    </source>
</evidence>
<keyword evidence="1" id="KW-0175">Coiled coil</keyword>
<reference evidence="4 5" key="1">
    <citation type="submission" date="2020-04" db="EMBL/GenBank/DDBJ databases">
        <title>Antimicrobial susceptibility and clonality of vaginal-derived multi-drug resistant Mobiluncus isolates in China.</title>
        <authorList>
            <person name="Zhang X."/>
        </authorList>
    </citation>
    <scope>NUCLEOTIDE SEQUENCE [LARGE SCALE GENOMIC DNA]</scope>
    <source>
        <strain evidence="4 5">7</strain>
    </source>
</reference>
<accession>A0A848RJF6</accession>
<keyword evidence="4" id="KW-0396">Initiation factor</keyword>
<name>A0A848RJF6_9ACTO</name>
<dbReference type="AlphaFoldDB" id="A0A848RJF6"/>
<keyword evidence="3" id="KW-0472">Membrane</keyword>